<evidence type="ECO:0000313" key="3">
    <source>
        <dbReference type="EMBL" id="OGK44663.1"/>
    </source>
</evidence>
<dbReference type="Proteomes" id="UP000178040">
    <property type="component" value="Unassembled WGS sequence"/>
</dbReference>
<keyword evidence="1" id="KW-0472">Membrane</keyword>
<comment type="caution">
    <text evidence="3">The sequence shown here is derived from an EMBL/GenBank/DDBJ whole genome shotgun (WGS) entry which is preliminary data.</text>
</comment>
<dbReference type="Pfam" id="PF05375">
    <property type="entry name" value="Pacifastin_I"/>
    <property type="match status" value="1"/>
</dbReference>
<dbReference type="Gene3D" id="2.10.70.10">
    <property type="entry name" value="Complement Module, domain 1"/>
    <property type="match status" value="1"/>
</dbReference>
<keyword evidence="1" id="KW-1133">Transmembrane helix</keyword>
<feature type="domain" description="Pacifastin" evidence="2">
    <location>
        <begin position="52"/>
        <end position="80"/>
    </location>
</feature>
<name>A0A1F7IMX7_9BACT</name>
<keyword evidence="1" id="KW-0812">Transmembrane</keyword>
<evidence type="ECO:0000313" key="4">
    <source>
        <dbReference type="Proteomes" id="UP000178040"/>
    </source>
</evidence>
<accession>A0A1F7IMX7</accession>
<evidence type="ECO:0000256" key="1">
    <source>
        <dbReference type="SAM" id="Phobius"/>
    </source>
</evidence>
<feature type="transmembrane region" description="Helical" evidence="1">
    <location>
        <begin position="6"/>
        <end position="25"/>
    </location>
</feature>
<organism evidence="3 4">
    <name type="scientific">Candidatus Roizmanbacteria bacterium RIFCSPLOWO2_01_FULL_37_16</name>
    <dbReference type="NCBI Taxonomy" id="1802058"/>
    <lineage>
        <taxon>Bacteria</taxon>
        <taxon>Candidatus Roizmaniibacteriota</taxon>
    </lineage>
</organism>
<reference evidence="3 4" key="1">
    <citation type="journal article" date="2016" name="Nat. Commun.">
        <title>Thousands of microbial genomes shed light on interconnected biogeochemical processes in an aquifer system.</title>
        <authorList>
            <person name="Anantharaman K."/>
            <person name="Brown C.T."/>
            <person name="Hug L.A."/>
            <person name="Sharon I."/>
            <person name="Castelle C.J."/>
            <person name="Probst A.J."/>
            <person name="Thomas B.C."/>
            <person name="Singh A."/>
            <person name="Wilkins M.J."/>
            <person name="Karaoz U."/>
            <person name="Brodie E.L."/>
            <person name="Williams K.H."/>
            <person name="Hubbard S.S."/>
            <person name="Banfield J.F."/>
        </authorList>
    </citation>
    <scope>NUCLEOTIDE SEQUENCE [LARGE SCALE GENOMIC DNA]</scope>
</reference>
<dbReference type="SUPFAM" id="SSF57603">
    <property type="entry name" value="FnI-like domain"/>
    <property type="match status" value="1"/>
</dbReference>
<sequence length="80" mass="8771">MNNKIIPLLIAGIIFLSGIIFGYLLRSGDLKPLDLNPFEKNCFYENKIYRSGEGFKAADGCNSCSCQDGRVSCTLMACTP</sequence>
<dbReference type="GO" id="GO:0030414">
    <property type="term" value="F:peptidase inhibitor activity"/>
    <property type="evidence" value="ECO:0007669"/>
    <property type="project" value="InterPro"/>
</dbReference>
<dbReference type="EMBL" id="MGAI01000024">
    <property type="protein sequence ID" value="OGK44663.1"/>
    <property type="molecule type" value="Genomic_DNA"/>
</dbReference>
<dbReference type="AlphaFoldDB" id="A0A1F7IMX7"/>
<proteinExistence type="predicted"/>
<evidence type="ECO:0000259" key="2">
    <source>
        <dbReference type="Pfam" id="PF05375"/>
    </source>
</evidence>
<protein>
    <recommendedName>
        <fullName evidence="2">Pacifastin domain-containing protein</fullName>
    </recommendedName>
</protein>
<dbReference type="InterPro" id="IPR008037">
    <property type="entry name" value="Pacifastin_dom"/>
</dbReference>
<gene>
    <name evidence="3" type="ORF">A3B40_02480</name>
</gene>